<dbReference type="PATRIC" id="fig|1303.82.peg.1299"/>
<keyword evidence="3" id="KW-0233">DNA recombination</keyword>
<dbReference type="PANTHER" id="PTHR30349:SF64">
    <property type="entry name" value="PROPHAGE INTEGRASE INTD-RELATED"/>
    <property type="match status" value="1"/>
</dbReference>
<evidence type="ECO:0000313" key="6">
    <source>
        <dbReference type="Proteomes" id="UP000072363"/>
    </source>
</evidence>
<dbReference type="PROSITE" id="PS51898">
    <property type="entry name" value="TYR_RECOMBINASE"/>
    <property type="match status" value="1"/>
</dbReference>
<keyword evidence="2" id="KW-0238">DNA-binding</keyword>
<evidence type="ECO:0000256" key="1">
    <source>
        <dbReference type="ARBA" id="ARBA00008857"/>
    </source>
</evidence>
<dbReference type="InterPro" id="IPR010998">
    <property type="entry name" value="Integrase_recombinase_N"/>
</dbReference>
<dbReference type="InterPro" id="IPR002104">
    <property type="entry name" value="Integrase_catalytic"/>
</dbReference>
<comment type="caution">
    <text evidence="5">The sequence shown here is derived from an EMBL/GenBank/DDBJ whole genome shotgun (WGS) entry which is preliminary data.</text>
</comment>
<dbReference type="AlphaFoldDB" id="A0A139PW23"/>
<comment type="similarity">
    <text evidence="1">Belongs to the 'phage' integrase family.</text>
</comment>
<dbReference type="RefSeq" id="WP_061427988.1">
    <property type="nucleotide sequence ID" value="NZ_KQ970235.1"/>
</dbReference>
<sequence>MLAKITPNDYLHTYYKQWITIYKEGAIRNVTLQKYKMTLHWLQELAPDLKLCDVNRIVYQQLLNNYAKEHERVTTMDFHHQLKSAIMDAVDEGLITHDPTRKAIIKGKNPREKKPKYLNQFELHTLLTHLKLSNHLNWDWLILLTAKTGIRFSEALGITPADFDFPHQLLSINKTWNYKETGEFAPTKNRSSVRKIQLDWQTVIQFAELTRDLPSEQPIFVHGKIYNSTINNVLEKRCKEAKVPVITLHGLRHTHASLLLFAGVSIASVARRLGHASMTTTQKTYLHIIQELENQDIDLIMRSLSSLN</sequence>
<name>A0A139PW23_STROR</name>
<proteinExistence type="inferred from homology"/>
<dbReference type="SUPFAM" id="SSF56349">
    <property type="entry name" value="DNA breaking-rejoining enzymes"/>
    <property type="match status" value="1"/>
</dbReference>
<dbReference type="CDD" id="cd01189">
    <property type="entry name" value="INT_ICEBs1_C_like"/>
    <property type="match status" value="1"/>
</dbReference>
<evidence type="ECO:0000259" key="4">
    <source>
        <dbReference type="PROSITE" id="PS51898"/>
    </source>
</evidence>
<evidence type="ECO:0000313" key="5">
    <source>
        <dbReference type="EMBL" id="KXT94499.1"/>
    </source>
</evidence>
<dbReference type="GO" id="GO:0006310">
    <property type="term" value="P:DNA recombination"/>
    <property type="evidence" value="ECO:0007669"/>
    <property type="project" value="UniProtKB-KW"/>
</dbReference>
<dbReference type="Pfam" id="PF00589">
    <property type="entry name" value="Phage_integrase"/>
    <property type="match status" value="1"/>
</dbReference>
<evidence type="ECO:0000256" key="3">
    <source>
        <dbReference type="ARBA" id="ARBA00023172"/>
    </source>
</evidence>
<reference evidence="5 6" key="1">
    <citation type="submission" date="2016-01" db="EMBL/GenBank/DDBJ databases">
        <title>Highly variable Streptococcus oralis are common among viridans streptococci isolated from primates.</title>
        <authorList>
            <person name="Denapaite D."/>
            <person name="Rieger M."/>
            <person name="Koendgen S."/>
            <person name="Brueckner R."/>
            <person name="Ochigava I."/>
            <person name="Kappeler P."/>
            <person name="Maetz-Rensing K."/>
            <person name="Leendertz F."/>
            <person name="Hakenbeck R."/>
        </authorList>
    </citation>
    <scope>NUCLEOTIDE SEQUENCE [LARGE SCALE GENOMIC DNA]</scope>
    <source>
        <strain evidence="5 6">DD27</strain>
    </source>
</reference>
<dbReference type="GO" id="GO:0003677">
    <property type="term" value="F:DNA binding"/>
    <property type="evidence" value="ECO:0007669"/>
    <property type="project" value="UniProtKB-KW"/>
</dbReference>
<dbReference type="InterPro" id="IPR013762">
    <property type="entry name" value="Integrase-like_cat_sf"/>
</dbReference>
<dbReference type="Gene3D" id="1.10.150.130">
    <property type="match status" value="1"/>
</dbReference>
<dbReference type="InterPro" id="IPR011010">
    <property type="entry name" value="DNA_brk_join_enz"/>
</dbReference>
<organism evidence="5 6">
    <name type="scientific">Streptococcus oralis</name>
    <dbReference type="NCBI Taxonomy" id="1303"/>
    <lineage>
        <taxon>Bacteria</taxon>
        <taxon>Bacillati</taxon>
        <taxon>Bacillota</taxon>
        <taxon>Bacilli</taxon>
        <taxon>Lactobacillales</taxon>
        <taxon>Streptococcaceae</taxon>
        <taxon>Streptococcus</taxon>
    </lineage>
</organism>
<dbReference type="InterPro" id="IPR050090">
    <property type="entry name" value="Tyrosine_recombinase_XerCD"/>
</dbReference>
<dbReference type="Gene3D" id="1.10.443.10">
    <property type="entry name" value="Intergrase catalytic core"/>
    <property type="match status" value="1"/>
</dbReference>
<dbReference type="PANTHER" id="PTHR30349">
    <property type="entry name" value="PHAGE INTEGRASE-RELATED"/>
    <property type="match status" value="1"/>
</dbReference>
<accession>A0A139PW23</accession>
<dbReference type="GO" id="GO:0015074">
    <property type="term" value="P:DNA integration"/>
    <property type="evidence" value="ECO:0007669"/>
    <property type="project" value="InterPro"/>
</dbReference>
<protein>
    <submittedName>
        <fullName evidence="5">Integrase</fullName>
    </submittedName>
</protein>
<dbReference type="Proteomes" id="UP000072363">
    <property type="component" value="Unassembled WGS sequence"/>
</dbReference>
<evidence type="ECO:0000256" key="2">
    <source>
        <dbReference type="ARBA" id="ARBA00023125"/>
    </source>
</evidence>
<gene>
    <name evidence="5" type="ORF">SORDD27_01209</name>
</gene>
<feature type="domain" description="Tyr recombinase" evidence="4">
    <location>
        <begin position="113"/>
        <end position="299"/>
    </location>
</feature>
<dbReference type="EMBL" id="LQNZ01000111">
    <property type="protein sequence ID" value="KXT94499.1"/>
    <property type="molecule type" value="Genomic_DNA"/>
</dbReference>